<dbReference type="SUPFAM" id="SSF52172">
    <property type="entry name" value="CheY-like"/>
    <property type="match status" value="1"/>
</dbReference>
<dbReference type="InterPro" id="IPR011006">
    <property type="entry name" value="CheY-like_superfamily"/>
</dbReference>
<dbReference type="GO" id="GO:0008984">
    <property type="term" value="F:protein-glutamate methylesterase activity"/>
    <property type="evidence" value="ECO:0007669"/>
    <property type="project" value="UniProtKB-UniRule"/>
</dbReference>
<comment type="catalytic activity">
    <reaction evidence="5 6">
        <text>[protein]-L-glutamate 5-O-methyl ester + H2O = L-glutamyl-[protein] + methanol + H(+)</text>
        <dbReference type="Rhea" id="RHEA:23236"/>
        <dbReference type="Rhea" id="RHEA-COMP:10208"/>
        <dbReference type="Rhea" id="RHEA-COMP:10311"/>
        <dbReference type="ChEBI" id="CHEBI:15377"/>
        <dbReference type="ChEBI" id="CHEBI:15378"/>
        <dbReference type="ChEBI" id="CHEBI:17790"/>
        <dbReference type="ChEBI" id="CHEBI:29973"/>
        <dbReference type="ChEBI" id="CHEBI:82795"/>
        <dbReference type="EC" id="3.1.1.61"/>
    </reaction>
</comment>
<dbReference type="HAMAP" id="MF_00099">
    <property type="entry name" value="CheB_chemtxs"/>
    <property type="match status" value="1"/>
</dbReference>
<dbReference type="FunFam" id="3.40.50.2300:FF:000060">
    <property type="entry name" value="Protein-glutamate methylesterase/protein-glutamine glutaminase"/>
    <property type="match status" value="1"/>
</dbReference>
<dbReference type="PANTHER" id="PTHR42872:SF6">
    <property type="entry name" value="PROTEIN-GLUTAMATE METHYLESTERASE_PROTEIN-GLUTAMINE GLUTAMINASE"/>
    <property type="match status" value="1"/>
</dbReference>
<evidence type="ECO:0000256" key="3">
    <source>
        <dbReference type="ARBA" id="ARBA00022553"/>
    </source>
</evidence>
<dbReference type="PROSITE" id="PS50122">
    <property type="entry name" value="CHEB"/>
    <property type="match status" value="1"/>
</dbReference>
<evidence type="ECO:0000256" key="1">
    <source>
        <dbReference type="ARBA" id="ARBA00022490"/>
    </source>
</evidence>
<keyword evidence="1 6" id="KW-0963">Cytoplasm</keyword>
<feature type="domain" description="Response regulatory" evidence="9">
    <location>
        <begin position="5"/>
        <end position="122"/>
    </location>
</feature>
<sequence length="356" mass="38280">MAKIKVLIVDDSALVRKLLTEMLSDAPGIEVVGAAQDPYIAREKIKQLQPDVLTLDVEMPRMDGLTFLKNLMRLHPMPVVMVSSLTEAGADVTLEALETGAIDFVTKPKLDLAEGLGAYRDELVNKLKTAAAVSKTALLIRSASLQVRQKNSVDAVIQKEIGKHYRTTDRLIAMGASTGGTEAIREVLVDMPPDAPGIVIAQHIPAAFSEPFARRMDSLCAIHVKQAEDGDQILPGHAYIAPGDAHLLVVRDGAKYRCRLSDGPPVNRHRPAVDVLFRSVAQTAGPNALGVILTGMGADGADGLNEMRQAGAQTIAQDEKTSVVWGMPGEAVKRGAVDFVLPLNTVVRKLIELIRK</sequence>
<evidence type="ECO:0000313" key="12">
    <source>
        <dbReference type="Proteomes" id="UP000055136"/>
    </source>
</evidence>
<protein>
    <recommendedName>
        <fullName evidence="6">Protein-glutamate methylesterase/protein-glutamine glutaminase</fullName>
        <ecNumber evidence="6">3.1.1.61</ecNumber>
        <ecNumber evidence="6">3.5.1.44</ecNumber>
    </recommendedName>
</protein>
<evidence type="ECO:0000256" key="7">
    <source>
        <dbReference type="PROSITE-ProRule" id="PRU00050"/>
    </source>
</evidence>
<feature type="modified residue" description="4-aspartylphosphate" evidence="6 8">
    <location>
        <position position="56"/>
    </location>
</feature>
<dbReference type="Proteomes" id="UP000055136">
    <property type="component" value="Chromosome"/>
</dbReference>
<reference evidence="11" key="1">
    <citation type="submission" date="2015-10" db="EMBL/GenBank/DDBJ databases">
        <title>Description of Candidatus Tenderia electrophaga gen. nov, sp. nov., an Uncultivated Electroautotroph from a Biocathode Enrichment.</title>
        <authorList>
            <person name="Eddie B.J."/>
            <person name="Malanoski A.P."/>
            <person name="Wang Z."/>
            <person name="Hall R.J."/>
            <person name="Oh S.D."/>
            <person name="Heiner C."/>
            <person name="Lin B."/>
            <person name="Strycharz-Glaven S.M."/>
        </authorList>
    </citation>
    <scope>NUCLEOTIDE SEQUENCE [LARGE SCALE GENOMIC DNA]</scope>
    <source>
        <strain evidence="11">NRL1</strain>
    </source>
</reference>
<dbReference type="GO" id="GO:0006935">
    <property type="term" value="P:chemotaxis"/>
    <property type="evidence" value="ECO:0007669"/>
    <property type="project" value="UniProtKB-UniRule"/>
</dbReference>
<evidence type="ECO:0000256" key="8">
    <source>
        <dbReference type="PROSITE-ProRule" id="PRU00169"/>
    </source>
</evidence>
<evidence type="ECO:0000259" key="10">
    <source>
        <dbReference type="PROSITE" id="PS50122"/>
    </source>
</evidence>
<keyword evidence="4 6" id="KW-0378">Hydrolase</keyword>
<dbReference type="NCBIfam" id="NF001965">
    <property type="entry name" value="PRK00742.1"/>
    <property type="match status" value="1"/>
</dbReference>
<dbReference type="PIRSF" id="PIRSF000876">
    <property type="entry name" value="RR_chemtxs_CheB"/>
    <property type="match status" value="1"/>
</dbReference>
<dbReference type="GO" id="GO:0050568">
    <property type="term" value="F:protein-glutamine glutaminase activity"/>
    <property type="evidence" value="ECO:0007669"/>
    <property type="project" value="UniProtKB-UniRule"/>
</dbReference>
<dbReference type="GO" id="GO:0005737">
    <property type="term" value="C:cytoplasm"/>
    <property type="evidence" value="ECO:0007669"/>
    <property type="project" value="UniProtKB-SubCell"/>
</dbReference>
<name>A0A0S2TBX9_9GAMM</name>
<evidence type="ECO:0000259" key="9">
    <source>
        <dbReference type="PROSITE" id="PS50110"/>
    </source>
</evidence>
<dbReference type="Pfam" id="PF00072">
    <property type="entry name" value="Response_reg"/>
    <property type="match status" value="1"/>
</dbReference>
<dbReference type="PROSITE" id="PS50110">
    <property type="entry name" value="RESPONSE_REGULATORY"/>
    <property type="match status" value="1"/>
</dbReference>
<comment type="subcellular location">
    <subcellularLocation>
        <location evidence="6">Cytoplasm</location>
    </subcellularLocation>
</comment>
<dbReference type="PANTHER" id="PTHR42872">
    <property type="entry name" value="PROTEIN-GLUTAMATE METHYLESTERASE/PROTEIN-GLUTAMINE GLUTAMINASE"/>
    <property type="match status" value="1"/>
</dbReference>
<dbReference type="SUPFAM" id="SSF52738">
    <property type="entry name" value="Methylesterase CheB, C-terminal domain"/>
    <property type="match status" value="1"/>
</dbReference>
<dbReference type="InterPro" id="IPR035909">
    <property type="entry name" value="CheB_C"/>
</dbReference>
<keyword evidence="12" id="KW-1185">Reference proteome</keyword>
<comment type="domain">
    <text evidence="6">Contains a C-terminal catalytic domain, and an N-terminal region which modulates catalytic activity.</text>
</comment>
<evidence type="ECO:0000256" key="2">
    <source>
        <dbReference type="ARBA" id="ARBA00022500"/>
    </source>
</evidence>
<dbReference type="Pfam" id="PF01339">
    <property type="entry name" value="CheB_methylest"/>
    <property type="match status" value="1"/>
</dbReference>
<comment type="function">
    <text evidence="6">Involved in chemotaxis. Part of a chemotaxis signal transduction system that modulates chemotaxis in response to various stimuli. Catalyzes the demethylation of specific methylglutamate residues introduced into the chemoreceptors (methyl-accepting chemotaxis proteins or MCP) by CheR. Also mediates the irreversible deamidation of specific glutamine residues to glutamic acid.</text>
</comment>
<dbReference type="Gene3D" id="3.40.50.2300">
    <property type="match status" value="1"/>
</dbReference>
<dbReference type="GO" id="GO:0000156">
    <property type="term" value="F:phosphorelay response regulator activity"/>
    <property type="evidence" value="ECO:0007669"/>
    <property type="project" value="InterPro"/>
</dbReference>
<keyword evidence="2 6" id="KW-0145">Chemotaxis</keyword>
<comment type="catalytic activity">
    <reaction evidence="6">
        <text>L-glutaminyl-[protein] + H2O = L-glutamyl-[protein] + NH4(+)</text>
        <dbReference type="Rhea" id="RHEA:16441"/>
        <dbReference type="Rhea" id="RHEA-COMP:10207"/>
        <dbReference type="Rhea" id="RHEA-COMP:10208"/>
        <dbReference type="ChEBI" id="CHEBI:15377"/>
        <dbReference type="ChEBI" id="CHEBI:28938"/>
        <dbReference type="ChEBI" id="CHEBI:29973"/>
        <dbReference type="ChEBI" id="CHEBI:30011"/>
        <dbReference type="EC" id="3.5.1.44"/>
    </reaction>
</comment>
<gene>
    <name evidence="6" type="primary">cheB</name>
    <name evidence="11" type="ORF">Tel_05700</name>
</gene>
<proteinExistence type="inferred from homology"/>
<dbReference type="EC" id="3.1.1.61" evidence="6"/>
<comment type="PTM">
    <text evidence="6">Phosphorylated by CheA. Phosphorylation of the N-terminal regulatory domain activates the methylesterase activity.</text>
</comment>
<evidence type="ECO:0000256" key="6">
    <source>
        <dbReference type="HAMAP-Rule" id="MF_00099"/>
    </source>
</evidence>
<dbReference type="AlphaFoldDB" id="A0A0S2TBX9"/>
<dbReference type="InterPro" id="IPR000673">
    <property type="entry name" value="Sig_transdc_resp-reg_Me-estase"/>
</dbReference>
<dbReference type="SMART" id="SM00448">
    <property type="entry name" value="REC"/>
    <property type="match status" value="1"/>
</dbReference>
<feature type="active site" evidence="6 7">
    <location>
        <position position="203"/>
    </location>
</feature>
<organism evidence="11 12">
    <name type="scientific">Candidatus Tenderia electrophaga</name>
    <dbReference type="NCBI Taxonomy" id="1748243"/>
    <lineage>
        <taxon>Bacteria</taxon>
        <taxon>Pseudomonadati</taxon>
        <taxon>Pseudomonadota</taxon>
        <taxon>Gammaproteobacteria</taxon>
        <taxon>Candidatus Tenderiales</taxon>
        <taxon>Candidatus Tenderiaceae</taxon>
        <taxon>Candidatus Tenderia</taxon>
    </lineage>
</organism>
<evidence type="ECO:0000256" key="4">
    <source>
        <dbReference type="ARBA" id="ARBA00022801"/>
    </source>
</evidence>
<feature type="active site" evidence="6 7">
    <location>
        <position position="299"/>
    </location>
</feature>
<dbReference type="InterPro" id="IPR001789">
    <property type="entry name" value="Sig_transdc_resp-reg_receiver"/>
</dbReference>
<evidence type="ECO:0000313" key="11">
    <source>
        <dbReference type="EMBL" id="ALP52684.1"/>
    </source>
</evidence>
<dbReference type="EC" id="3.5.1.44" evidence="6"/>
<accession>A0A0S2TBX9</accession>
<dbReference type="CDD" id="cd16432">
    <property type="entry name" value="CheB_Rec"/>
    <property type="match status" value="1"/>
</dbReference>
<dbReference type="EMBL" id="CP013099">
    <property type="protein sequence ID" value="ALP52684.1"/>
    <property type="molecule type" value="Genomic_DNA"/>
</dbReference>
<dbReference type="KEGG" id="tee:Tel_05700"/>
<evidence type="ECO:0000256" key="5">
    <source>
        <dbReference type="ARBA" id="ARBA00048267"/>
    </source>
</evidence>
<feature type="active site" evidence="6 7">
    <location>
        <position position="177"/>
    </location>
</feature>
<comment type="similarity">
    <text evidence="6">Belongs to the CheB family.</text>
</comment>
<dbReference type="STRING" id="1748243.Tel_05700"/>
<keyword evidence="3 6" id="KW-0597">Phosphoprotein</keyword>
<dbReference type="InterPro" id="IPR008248">
    <property type="entry name" value="CheB-like"/>
</dbReference>
<dbReference type="Gene3D" id="3.40.50.180">
    <property type="entry name" value="Methylesterase CheB, C-terminal domain"/>
    <property type="match status" value="1"/>
</dbReference>
<dbReference type="CDD" id="cd17541">
    <property type="entry name" value="REC_CheB-like"/>
    <property type="match status" value="1"/>
</dbReference>
<feature type="domain" description="CheB-type methylesterase" evidence="10">
    <location>
        <begin position="165"/>
        <end position="356"/>
    </location>
</feature>
<dbReference type="NCBIfam" id="NF009206">
    <property type="entry name" value="PRK12555.1"/>
    <property type="match status" value="1"/>
</dbReference>